<feature type="domain" description="PASTA" evidence="11">
    <location>
        <begin position="420"/>
        <end position="487"/>
    </location>
</feature>
<dbReference type="EC" id="2.7.11.1" evidence="1"/>
<keyword evidence="3" id="KW-0808">Transferase</keyword>
<dbReference type="InterPro" id="IPR000719">
    <property type="entry name" value="Prot_kinase_dom"/>
</dbReference>
<comment type="caution">
    <text evidence="12">The sequence shown here is derived from an EMBL/GenBank/DDBJ whole genome shotgun (WGS) entry which is preliminary data.</text>
</comment>
<feature type="compositionally biased region" description="Low complexity" evidence="9">
    <location>
        <begin position="335"/>
        <end position="353"/>
    </location>
</feature>
<dbReference type="Gene3D" id="3.30.10.20">
    <property type="match status" value="4"/>
</dbReference>
<dbReference type="AlphaFoldDB" id="Z9JYM1"/>
<dbReference type="GO" id="GO:0004674">
    <property type="term" value="F:protein serine/threonine kinase activity"/>
    <property type="evidence" value="ECO:0007669"/>
    <property type="project" value="UniProtKB-KW"/>
</dbReference>
<accession>Z9JYM1</accession>
<dbReference type="SUPFAM" id="SSF56112">
    <property type="entry name" value="Protein kinase-like (PK-like)"/>
    <property type="match status" value="1"/>
</dbReference>
<evidence type="ECO:0000256" key="1">
    <source>
        <dbReference type="ARBA" id="ARBA00012513"/>
    </source>
</evidence>
<feature type="domain" description="PASTA" evidence="11">
    <location>
        <begin position="488"/>
        <end position="556"/>
    </location>
</feature>
<evidence type="ECO:0000256" key="5">
    <source>
        <dbReference type="ARBA" id="ARBA00022777"/>
    </source>
</evidence>
<dbReference type="eggNOG" id="COG2815">
    <property type="taxonomic scope" value="Bacteria"/>
</dbReference>
<keyword evidence="4" id="KW-0547">Nucleotide-binding</keyword>
<evidence type="ECO:0000259" key="11">
    <source>
        <dbReference type="PROSITE" id="PS51178"/>
    </source>
</evidence>
<proteinExistence type="predicted"/>
<evidence type="ECO:0000313" key="13">
    <source>
        <dbReference type="Proteomes" id="UP000023067"/>
    </source>
</evidence>
<dbReference type="RefSeq" id="WP_038370342.1">
    <property type="nucleotide sequence ID" value="NZ_BAAAOW010000001.1"/>
</dbReference>
<feature type="region of interest" description="Disordered" evidence="9">
    <location>
        <begin position="330"/>
        <end position="366"/>
    </location>
</feature>
<evidence type="ECO:0000313" key="12">
    <source>
        <dbReference type="EMBL" id="EWS82892.1"/>
    </source>
</evidence>
<dbReference type="GO" id="GO:0045717">
    <property type="term" value="P:negative regulation of fatty acid biosynthetic process"/>
    <property type="evidence" value="ECO:0007669"/>
    <property type="project" value="UniProtKB-ARBA"/>
</dbReference>
<evidence type="ECO:0000256" key="3">
    <source>
        <dbReference type="ARBA" id="ARBA00022679"/>
    </source>
</evidence>
<dbReference type="PROSITE" id="PS50011">
    <property type="entry name" value="PROTEIN_KINASE_DOM"/>
    <property type="match status" value="1"/>
</dbReference>
<keyword evidence="2 12" id="KW-0723">Serine/threonine-protein kinase</keyword>
<comment type="catalytic activity">
    <reaction evidence="7">
        <text>L-threonyl-[protein] + ATP = O-phospho-L-threonyl-[protein] + ADP + H(+)</text>
        <dbReference type="Rhea" id="RHEA:46608"/>
        <dbReference type="Rhea" id="RHEA-COMP:11060"/>
        <dbReference type="Rhea" id="RHEA-COMP:11605"/>
        <dbReference type="ChEBI" id="CHEBI:15378"/>
        <dbReference type="ChEBI" id="CHEBI:30013"/>
        <dbReference type="ChEBI" id="CHEBI:30616"/>
        <dbReference type="ChEBI" id="CHEBI:61977"/>
        <dbReference type="ChEBI" id="CHEBI:456216"/>
        <dbReference type="EC" id="2.7.11.1"/>
    </reaction>
</comment>
<dbReference type="PROSITE" id="PS51178">
    <property type="entry name" value="PASTA"/>
    <property type="match status" value="4"/>
</dbReference>
<dbReference type="Gene3D" id="1.10.510.10">
    <property type="entry name" value="Transferase(Phosphotransferase) domain 1"/>
    <property type="match status" value="1"/>
</dbReference>
<feature type="domain" description="PASTA" evidence="11">
    <location>
        <begin position="623"/>
        <end position="687"/>
    </location>
</feature>
<evidence type="ECO:0000256" key="4">
    <source>
        <dbReference type="ARBA" id="ARBA00022741"/>
    </source>
</evidence>
<dbReference type="PROSITE" id="PS00108">
    <property type="entry name" value="PROTEIN_KINASE_ST"/>
    <property type="match status" value="1"/>
</dbReference>
<reference evidence="12 13" key="1">
    <citation type="submission" date="2014-02" db="EMBL/GenBank/DDBJ databases">
        <title>Genome sequence of Brachybacterium phenoliresistens strain W13A50.</title>
        <authorList>
            <person name="Wang X."/>
        </authorList>
    </citation>
    <scope>NUCLEOTIDE SEQUENCE [LARGE SCALE GENOMIC DNA]</scope>
    <source>
        <strain evidence="12 13">W13A50</strain>
    </source>
</reference>
<dbReference type="eggNOG" id="COG0515">
    <property type="taxonomic scope" value="Bacteria"/>
</dbReference>
<dbReference type="FunFam" id="3.30.200.20:FF:000035">
    <property type="entry name" value="Serine/threonine protein kinase Stk1"/>
    <property type="match status" value="1"/>
</dbReference>
<dbReference type="Pfam" id="PF03793">
    <property type="entry name" value="PASTA"/>
    <property type="match status" value="4"/>
</dbReference>
<dbReference type="InterPro" id="IPR011009">
    <property type="entry name" value="Kinase-like_dom_sf"/>
</dbReference>
<keyword evidence="6" id="KW-0067">ATP-binding</keyword>
<dbReference type="CDD" id="cd06577">
    <property type="entry name" value="PASTA_pknB"/>
    <property type="match status" value="3"/>
</dbReference>
<comment type="catalytic activity">
    <reaction evidence="8">
        <text>L-seryl-[protein] + ATP = O-phospho-L-seryl-[protein] + ADP + H(+)</text>
        <dbReference type="Rhea" id="RHEA:17989"/>
        <dbReference type="Rhea" id="RHEA-COMP:9863"/>
        <dbReference type="Rhea" id="RHEA-COMP:11604"/>
        <dbReference type="ChEBI" id="CHEBI:15378"/>
        <dbReference type="ChEBI" id="CHEBI:29999"/>
        <dbReference type="ChEBI" id="CHEBI:30616"/>
        <dbReference type="ChEBI" id="CHEBI:83421"/>
        <dbReference type="ChEBI" id="CHEBI:456216"/>
        <dbReference type="EC" id="2.7.11.1"/>
    </reaction>
</comment>
<dbReference type="EMBL" id="JDYK01000002">
    <property type="protein sequence ID" value="EWS82892.1"/>
    <property type="molecule type" value="Genomic_DNA"/>
</dbReference>
<dbReference type="PATRIC" id="fig|396014.3.peg.533"/>
<dbReference type="PANTHER" id="PTHR43289:SF34">
    <property type="entry name" value="SERINE_THREONINE-PROTEIN KINASE YBDM-RELATED"/>
    <property type="match status" value="1"/>
</dbReference>
<dbReference type="STRING" id="396014.BF93_07690"/>
<dbReference type="NCBIfam" id="NF033483">
    <property type="entry name" value="PknB_PASTA_kin"/>
    <property type="match status" value="1"/>
</dbReference>
<dbReference type="InterPro" id="IPR008271">
    <property type="entry name" value="Ser/Thr_kinase_AS"/>
</dbReference>
<dbReference type="Gene3D" id="3.30.200.20">
    <property type="entry name" value="Phosphorylase Kinase, domain 1"/>
    <property type="match status" value="1"/>
</dbReference>
<protein>
    <recommendedName>
        <fullName evidence="1">non-specific serine/threonine protein kinase</fullName>
        <ecNumber evidence="1">2.7.11.1</ecNumber>
    </recommendedName>
</protein>
<name>Z9JYM1_9MICO</name>
<feature type="domain" description="Protein kinase" evidence="10">
    <location>
        <begin position="19"/>
        <end position="279"/>
    </location>
</feature>
<gene>
    <name evidence="12" type="ORF">BF93_07690</name>
</gene>
<dbReference type="PANTHER" id="PTHR43289">
    <property type="entry name" value="MITOGEN-ACTIVATED PROTEIN KINASE KINASE KINASE 20-RELATED"/>
    <property type="match status" value="1"/>
</dbReference>
<keyword evidence="13" id="KW-1185">Reference proteome</keyword>
<dbReference type="Pfam" id="PF00069">
    <property type="entry name" value="Pkinase"/>
    <property type="match status" value="1"/>
</dbReference>
<organism evidence="12 13">
    <name type="scientific">Brachybacterium phenoliresistens</name>
    <dbReference type="NCBI Taxonomy" id="396014"/>
    <lineage>
        <taxon>Bacteria</taxon>
        <taxon>Bacillati</taxon>
        <taxon>Actinomycetota</taxon>
        <taxon>Actinomycetes</taxon>
        <taxon>Micrococcales</taxon>
        <taxon>Dermabacteraceae</taxon>
        <taxon>Brachybacterium</taxon>
    </lineage>
</organism>
<evidence type="ECO:0000256" key="9">
    <source>
        <dbReference type="SAM" id="MobiDB-lite"/>
    </source>
</evidence>
<dbReference type="SMART" id="SM00220">
    <property type="entry name" value="S_TKc"/>
    <property type="match status" value="1"/>
</dbReference>
<evidence type="ECO:0000256" key="2">
    <source>
        <dbReference type="ARBA" id="ARBA00022527"/>
    </source>
</evidence>
<evidence type="ECO:0000256" key="6">
    <source>
        <dbReference type="ARBA" id="ARBA00022840"/>
    </source>
</evidence>
<evidence type="ECO:0000256" key="7">
    <source>
        <dbReference type="ARBA" id="ARBA00047899"/>
    </source>
</evidence>
<dbReference type="SMART" id="SM00740">
    <property type="entry name" value="PASTA"/>
    <property type="match status" value="4"/>
</dbReference>
<dbReference type="GO" id="GO:0005524">
    <property type="term" value="F:ATP binding"/>
    <property type="evidence" value="ECO:0007669"/>
    <property type="project" value="UniProtKB-KW"/>
</dbReference>
<keyword evidence="5 12" id="KW-0418">Kinase</keyword>
<dbReference type="FunFam" id="1.10.510.10:FF:000021">
    <property type="entry name" value="Serine/threonine protein kinase"/>
    <property type="match status" value="1"/>
</dbReference>
<evidence type="ECO:0000259" key="10">
    <source>
        <dbReference type="PROSITE" id="PS50011"/>
    </source>
</evidence>
<dbReference type="CDD" id="cd14014">
    <property type="entry name" value="STKc_PknB_like"/>
    <property type="match status" value="1"/>
</dbReference>
<sequence length="687" mass="71438">MSAQPTTSPDTGMLLDGRYRVGELVARGGMASVHRGHDQRLDRSVALKIMHPHLAVDEEFRRRFAREARSVARLAHRHVVGVFDQGEDGDRIYLAMELVEGGTLRNRISRQGQLTVRDALEVTGAVLEALSAAHRAGIVHRDIKPENILLSDDGQVKVADFGLARLIGTAASSATGTLLGTVAYVSPEVVTRGVSDERSDLYSLGVVLYEMLVGTQPYTGEAAVHIAFQHVHEDIPAPSLRAPHVPQGVDSLVTWCCARTPSSRPASAEEALESVRDLLRTVPDSVLDAAPLTAERVHTQDLPHLTASLDEVDLAQDGAVRSFPEGLAARAQRSLGDAEPGADGEAAAGAPAGRDPDGPDDADLGAVDLHVPLPRVPDGRHLAVPRRGPSPAVRILGLAAVLALLAGAGLAGWRWYATAGPGGDRVVPVLQGEQLADAEAELASRDLGTRTQEQFSDSVPAGEIISASPEPGAVIKRDTPVTIIVSTGPQTFAVPDVTGQDLETATAALEDAGFVLAQGEPAYSEDVPEGSVISQSTPGDAEALPAGGVVTVVLSQGREPIPVADQRGKGYDTATAQLEDAGLQVTTSWAFSATVPRGAIISQDPVGGTLHRGDTVSLVISKGQELVTVPAVTGSTEAEARAALEAAGLQVVVSKPAGTPATALVSAQSEVEGTRLAKGSTVTITLP</sequence>
<evidence type="ECO:0000256" key="8">
    <source>
        <dbReference type="ARBA" id="ARBA00048679"/>
    </source>
</evidence>
<dbReference type="Proteomes" id="UP000023067">
    <property type="component" value="Unassembled WGS sequence"/>
</dbReference>
<dbReference type="HOGENOM" id="CLU_000288_135_2_11"/>
<feature type="domain" description="PASTA" evidence="11">
    <location>
        <begin position="557"/>
        <end position="622"/>
    </location>
</feature>
<dbReference type="InterPro" id="IPR005543">
    <property type="entry name" value="PASTA_dom"/>
</dbReference>